<dbReference type="PIRSF" id="PIRSF005091">
    <property type="entry name" value="Mmb_sulf_HI1246"/>
    <property type="match status" value="1"/>
</dbReference>
<keyword evidence="3 9" id="KW-0812">Transmembrane</keyword>
<dbReference type="KEGG" id="fls:GLV81_16485"/>
<feature type="transmembrane region" description="Helical" evidence="9">
    <location>
        <begin position="194"/>
        <end position="212"/>
    </location>
</feature>
<dbReference type="Gene3D" id="3.40.720.10">
    <property type="entry name" value="Alkaline Phosphatase, subunit A"/>
    <property type="match status" value="1"/>
</dbReference>
<feature type="binding site" evidence="8">
    <location>
        <position position="509"/>
    </location>
    <ligand>
        <name>Mn(2+)</name>
        <dbReference type="ChEBI" id="CHEBI:29035"/>
    </ligand>
</feature>
<evidence type="ECO:0000313" key="12">
    <source>
        <dbReference type="Proteomes" id="UP000426027"/>
    </source>
</evidence>
<dbReference type="GO" id="GO:0005886">
    <property type="term" value="C:plasma membrane"/>
    <property type="evidence" value="ECO:0007669"/>
    <property type="project" value="UniProtKB-SubCell"/>
</dbReference>
<keyword evidence="12" id="KW-1185">Reference proteome</keyword>
<evidence type="ECO:0000256" key="2">
    <source>
        <dbReference type="ARBA" id="ARBA00022475"/>
    </source>
</evidence>
<dbReference type="Gene3D" id="3.30.1120.80">
    <property type="match status" value="1"/>
</dbReference>
<feature type="domain" description="Sulfatase N-terminal" evidence="10">
    <location>
        <begin position="286"/>
        <end position="562"/>
    </location>
</feature>
<keyword evidence="5 9" id="KW-0472">Membrane</keyword>
<sequence>MQIKPLMGRLFSRGREREVRLGTYILIYLFFLLALYSLSRVVFYWYNASLFPESSWQGKARLMLGGLRFDISAIIYTNMLFFLMLLLPFRFKFSRLYYKVLSVIFVLTNAIALAANTADIFYYKFTLRRTTITVFSQFQNEQNGRQLLSAFFADYWPGFLMWGALIWMLVYLTRKVRYSPSAIQKPWVFYTGHFVAMAAGVGLMVAGVRGGFRYSTRPITLSNASAYVNDYKEVNVVLNTPFAFIRTIGTTQIKKVAYFDNEDSLAAAFNPIKTPVPDTAGMRKHNVVVIILESFSKEFVGKYNQHFQPGYYTGYTPFLDSLIGVSRAYQHSLANGRNSIDAMPSSLASIPSLSVNFISSHYSNNQINSLASLLGKEGYRTAFFHGAPNGSMGFDAFANQSKFAEYFGKTEYNNDDDFDGIWGIWDDKFFGYFADKLSSFQQPFMAALFSVSSHHPYKVPERFGKQFDLSDRAVHNTIAYTDYSLRLFFEKIKKEPWFKNTIFVFTADHASAEVKYPQYRSLTGAFAIPIFFYSPLFDSTFFDTENVIQQTDIMPTVLGYLHYQKPFFSYGRDIWTGKEKPFAFNYLNNHYQLFDNDYLLLFDGEKSSALYHYKTDTLCANNIIGQRKDVANAMEKRIKGLVQQYNNRIIENRMTAVQQAVSI</sequence>
<dbReference type="AlphaFoldDB" id="A0A6I6GGH5"/>
<keyword evidence="7" id="KW-0479">Metal-binding</keyword>
<feature type="transmembrane region" description="Helical" evidence="9">
    <location>
        <begin position="96"/>
        <end position="115"/>
    </location>
</feature>
<dbReference type="InterPro" id="IPR000917">
    <property type="entry name" value="Sulfatase_N"/>
</dbReference>
<reference evidence="11 12" key="1">
    <citation type="submission" date="2019-11" db="EMBL/GenBank/DDBJ databases">
        <authorList>
            <person name="Im W.T."/>
        </authorList>
    </citation>
    <scope>NUCLEOTIDE SEQUENCE [LARGE SCALE GENOMIC DNA]</scope>
    <source>
        <strain evidence="11 12">SB-02</strain>
    </source>
</reference>
<dbReference type="Proteomes" id="UP000426027">
    <property type="component" value="Chromosome"/>
</dbReference>
<dbReference type="GO" id="GO:0046872">
    <property type="term" value="F:metal ion binding"/>
    <property type="evidence" value="ECO:0007669"/>
    <property type="project" value="UniProtKB-KW"/>
</dbReference>
<dbReference type="GO" id="GO:0016787">
    <property type="term" value="F:hydrolase activity"/>
    <property type="evidence" value="ECO:0007669"/>
    <property type="project" value="UniProtKB-KW"/>
</dbReference>
<dbReference type="InterPro" id="IPR017850">
    <property type="entry name" value="Alkaline_phosphatase_core_sf"/>
</dbReference>
<feature type="transmembrane region" description="Helical" evidence="9">
    <location>
        <begin position="66"/>
        <end position="89"/>
    </location>
</feature>
<dbReference type="EMBL" id="CP046566">
    <property type="protein sequence ID" value="QGW29490.1"/>
    <property type="molecule type" value="Genomic_DNA"/>
</dbReference>
<dbReference type="PANTHER" id="PTHR47371:SF3">
    <property type="entry name" value="PHOSPHOGLYCEROL TRANSFERASE I"/>
    <property type="match status" value="1"/>
</dbReference>
<evidence type="ECO:0000256" key="8">
    <source>
        <dbReference type="PIRSR" id="PIRSR005091-3"/>
    </source>
</evidence>
<evidence type="ECO:0000259" key="10">
    <source>
        <dbReference type="Pfam" id="PF00884"/>
    </source>
</evidence>
<protein>
    <submittedName>
        <fullName evidence="11">Sulfatase-like hydrolase/transferase</fullName>
    </submittedName>
</protein>
<dbReference type="Pfam" id="PF00884">
    <property type="entry name" value="Sulfatase"/>
    <property type="match status" value="1"/>
</dbReference>
<keyword evidence="11" id="KW-0808">Transferase</keyword>
<comment type="subcellular location">
    <subcellularLocation>
        <location evidence="1">Cell membrane</location>
        <topology evidence="1">Multi-pass membrane protein</topology>
    </subcellularLocation>
</comment>
<evidence type="ECO:0000256" key="9">
    <source>
        <dbReference type="SAM" id="Phobius"/>
    </source>
</evidence>
<dbReference type="CDD" id="cd16015">
    <property type="entry name" value="LTA_synthase"/>
    <property type="match status" value="1"/>
</dbReference>
<evidence type="ECO:0000256" key="6">
    <source>
        <dbReference type="PIRSR" id="PIRSR005091-1"/>
    </source>
</evidence>
<name>A0A6I6GGH5_9BACT</name>
<dbReference type="InterPro" id="IPR050448">
    <property type="entry name" value="OpgB/LTA_synthase_biosynth"/>
</dbReference>
<proteinExistence type="predicted"/>
<feature type="binding site" evidence="8">
    <location>
        <position position="293"/>
    </location>
    <ligand>
        <name>Mn(2+)</name>
        <dbReference type="ChEBI" id="CHEBI:29035"/>
    </ligand>
</feature>
<evidence type="ECO:0000256" key="1">
    <source>
        <dbReference type="ARBA" id="ARBA00004651"/>
    </source>
</evidence>
<feature type="binding site" evidence="7">
    <location>
        <position position="454"/>
    </location>
    <ligand>
        <name>substrate</name>
    </ligand>
</feature>
<evidence type="ECO:0000256" key="7">
    <source>
        <dbReference type="PIRSR" id="PIRSR005091-2"/>
    </source>
</evidence>
<accession>A0A6I6GGH5</accession>
<dbReference type="InterPro" id="IPR012160">
    <property type="entry name" value="LtaS-like"/>
</dbReference>
<feature type="transmembrane region" description="Helical" evidence="9">
    <location>
        <begin position="155"/>
        <end position="173"/>
    </location>
</feature>
<dbReference type="GO" id="GO:0016740">
    <property type="term" value="F:transferase activity"/>
    <property type="evidence" value="ECO:0007669"/>
    <property type="project" value="UniProtKB-KW"/>
</dbReference>
<dbReference type="SUPFAM" id="SSF53649">
    <property type="entry name" value="Alkaline phosphatase-like"/>
    <property type="match status" value="1"/>
</dbReference>
<feature type="binding site" evidence="8">
    <location>
        <position position="508"/>
    </location>
    <ligand>
        <name>Mn(2+)</name>
        <dbReference type="ChEBI" id="CHEBI:29035"/>
    </ligand>
</feature>
<feature type="transmembrane region" description="Helical" evidence="9">
    <location>
        <begin position="21"/>
        <end position="46"/>
    </location>
</feature>
<gene>
    <name evidence="11" type="ORF">GLV81_16485</name>
</gene>
<keyword evidence="4 9" id="KW-1133">Transmembrane helix</keyword>
<evidence type="ECO:0000256" key="4">
    <source>
        <dbReference type="ARBA" id="ARBA00022989"/>
    </source>
</evidence>
<feature type="active site" evidence="6">
    <location>
        <position position="339"/>
    </location>
</feature>
<dbReference type="PANTHER" id="PTHR47371">
    <property type="entry name" value="LIPOTEICHOIC ACID SYNTHASE"/>
    <property type="match status" value="1"/>
</dbReference>
<keyword evidence="7" id="KW-0464">Manganese</keyword>
<evidence type="ECO:0000313" key="11">
    <source>
        <dbReference type="EMBL" id="QGW29490.1"/>
    </source>
</evidence>
<keyword evidence="2" id="KW-1003">Cell membrane</keyword>
<evidence type="ECO:0000256" key="3">
    <source>
        <dbReference type="ARBA" id="ARBA00022692"/>
    </source>
</evidence>
<keyword evidence="11" id="KW-0378">Hydrolase</keyword>
<organism evidence="11 12">
    <name type="scientific">Phnomibacter ginsenosidimutans</name>
    <dbReference type="NCBI Taxonomy" id="2676868"/>
    <lineage>
        <taxon>Bacteria</taxon>
        <taxon>Pseudomonadati</taxon>
        <taxon>Bacteroidota</taxon>
        <taxon>Chitinophagia</taxon>
        <taxon>Chitinophagales</taxon>
        <taxon>Chitinophagaceae</taxon>
        <taxon>Phnomibacter</taxon>
    </lineage>
</organism>
<evidence type="ECO:0000256" key="5">
    <source>
        <dbReference type="ARBA" id="ARBA00023136"/>
    </source>
</evidence>